<evidence type="ECO:0000259" key="2">
    <source>
        <dbReference type="PROSITE" id="PS50263"/>
    </source>
</evidence>
<organism evidence="3 4">
    <name type="scientific">Polycladomyces abyssicola</name>
    <dbReference type="NCBI Taxonomy" id="1125966"/>
    <lineage>
        <taxon>Bacteria</taxon>
        <taxon>Bacillati</taxon>
        <taxon>Bacillota</taxon>
        <taxon>Bacilli</taxon>
        <taxon>Bacillales</taxon>
        <taxon>Thermoactinomycetaceae</taxon>
        <taxon>Polycladomyces</taxon>
    </lineage>
</organism>
<dbReference type="SUPFAM" id="SSF56317">
    <property type="entry name" value="Carbon-nitrogen hydrolase"/>
    <property type="match status" value="1"/>
</dbReference>
<dbReference type="PANTHER" id="PTHR23088:SF27">
    <property type="entry name" value="DEAMINATED GLUTATHIONE AMIDASE"/>
    <property type="match status" value="1"/>
</dbReference>
<reference evidence="3" key="2">
    <citation type="journal article" date="2021" name="Microbiol. Resour. Announc.">
        <title>Complete Genome Sequence of Polycladomyces abyssicola JIR-001T, Isolated from Hemipelagic Sediment in Deep Seawater.</title>
        <authorList>
            <person name="Tsubouchi T."/>
            <person name="Kaneko Y."/>
        </authorList>
    </citation>
    <scope>NUCLEOTIDE SEQUENCE</scope>
    <source>
        <strain evidence="3">JIR-001</strain>
    </source>
</reference>
<dbReference type="EMBL" id="AP024601">
    <property type="protein sequence ID" value="BCU81398.1"/>
    <property type="molecule type" value="Genomic_DNA"/>
</dbReference>
<dbReference type="AlphaFoldDB" id="A0A8D5UFQ5"/>
<sequence>MRISLVQMDIAWGDPKINRQRAEDWIRRAAEREQADVVVLPEMWNTGYALDRLEDCADQGELVEWMASTAARYRVHLVGGSIAEKKANHFWNTAYIFDRDGKQVARYSKVHLFRLMDEEKYLHAGDQRVSFSLESHRAGVMICYDIRFPELARSLALDGAEILFVPAEWPLPRLTHWRLLNQARAVENQLYLVACNRVGVGGRDVFGGHSMVVDPWGEILVEGGEEEELLTVEIDLAEVARIRRKIPVFEDRMPDVYRSLGRDRDGNKES</sequence>
<gene>
    <name evidence="3" type="ORF">JIR001_11810</name>
</gene>
<dbReference type="PROSITE" id="PS50263">
    <property type="entry name" value="CN_HYDROLASE"/>
    <property type="match status" value="1"/>
</dbReference>
<dbReference type="RefSeq" id="WP_246512215.1">
    <property type="nucleotide sequence ID" value="NZ_AP024601.1"/>
</dbReference>
<dbReference type="InterPro" id="IPR003010">
    <property type="entry name" value="C-N_Hydrolase"/>
</dbReference>
<protein>
    <submittedName>
        <fullName evidence="3">Hydrolase</fullName>
    </submittedName>
</protein>
<reference evidence="3" key="1">
    <citation type="journal article" date="2013" name="Int. J. Syst. Evol. Microbiol.">
        <title>Polycladomyces abyssicola gen. nov., sp. nov., a thermophilic filamentous bacterium isolated from hemipelagic sediment.</title>
        <authorList>
            <person name="Tsubouchi T."/>
            <person name="Shimane Y."/>
            <person name="Mori K."/>
            <person name="Usui K."/>
            <person name="Hiraki T."/>
            <person name="Tame A."/>
            <person name="Uematsu K."/>
            <person name="Maruyama T."/>
            <person name="Hatada Y."/>
        </authorList>
    </citation>
    <scope>NUCLEOTIDE SEQUENCE</scope>
    <source>
        <strain evidence="3">JIR-001</strain>
    </source>
</reference>
<dbReference type="Proteomes" id="UP000677436">
    <property type="component" value="Chromosome"/>
</dbReference>
<accession>A0A8D5UFQ5</accession>
<evidence type="ECO:0000313" key="3">
    <source>
        <dbReference type="EMBL" id="BCU81398.1"/>
    </source>
</evidence>
<dbReference type="Pfam" id="PF00795">
    <property type="entry name" value="CN_hydrolase"/>
    <property type="match status" value="1"/>
</dbReference>
<dbReference type="KEGG" id="pabs:JIR001_11810"/>
<proteinExistence type="inferred from homology"/>
<evidence type="ECO:0000313" key="4">
    <source>
        <dbReference type="Proteomes" id="UP000677436"/>
    </source>
</evidence>
<dbReference type="InterPro" id="IPR001110">
    <property type="entry name" value="UPF0012_CS"/>
</dbReference>
<comment type="similarity">
    <text evidence="1">Belongs to the carbon-nitrogen hydrolase superfamily. NIT1/NIT2 family.</text>
</comment>
<dbReference type="Gene3D" id="3.60.110.10">
    <property type="entry name" value="Carbon-nitrogen hydrolase"/>
    <property type="match status" value="1"/>
</dbReference>
<name>A0A8D5UFQ5_9BACL</name>
<keyword evidence="4" id="KW-1185">Reference proteome</keyword>
<dbReference type="InterPro" id="IPR036526">
    <property type="entry name" value="C-N_Hydrolase_sf"/>
</dbReference>
<dbReference type="CDD" id="cd07583">
    <property type="entry name" value="nitrilase_5"/>
    <property type="match status" value="1"/>
</dbReference>
<evidence type="ECO:0000256" key="1">
    <source>
        <dbReference type="ARBA" id="ARBA00010613"/>
    </source>
</evidence>
<dbReference type="PROSITE" id="PS01227">
    <property type="entry name" value="UPF0012"/>
    <property type="match status" value="1"/>
</dbReference>
<feature type="domain" description="CN hydrolase" evidence="2">
    <location>
        <begin position="1"/>
        <end position="236"/>
    </location>
</feature>
<keyword evidence="3" id="KW-0378">Hydrolase</keyword>
<dbReference type="GO" id="GO:0016787">
    <property type="term" value="F:hydrolase activity"/>
    <property type="evidence" value="ECO:0007669"/>
    <property type="project" value="UniProtKB-KW"/>
</dbReference>
<dbReference type="PANTHER" id="PTHR23088">
    <property type="entry name" value="NITRILASE-RELATED"/>
    <property type="match status" value="1"/>
</dbReference>